<protein>
    <submittedName>
        <fullName evidence="1">Uncharacterized protein</fullName>
    </submittedName>
</protein>
<organism evidence="1 2">
    <name type="scientific">Chryseobacterium endophyticum</name>
    <dbReference type="NCBI Taxonomy" id="1854762"/>
    <lineage>
        <taxon>Bacteria</taxon>
        <taxon>Pseudomonadati</taxon>
        <taxon>Bacteroidota</taxon>
        <taxon>Flavobacteriia</taxon>
        <taxon>Flavobacteriales</taxon>
        <taxon>Weeksellaceae</taxon>
        <taxon>Chryseobacterium group</taxon>
        <taxon>Chryseobacterium</taxon>
    </lineage>
</organism>
<accession>A0AAU6WRE0</accession>
<reference evidence="1 2" key="1">
    <citation type="submission" date="2024-04" db="EMBL/GenBank/DDBJ databases">
        <title>Genome sequencing and assembly of rice foliar adapted Chryseobacterium endophyticum OsEnb-ALM-A6.</title>
        <authorList>
            <person name="Kumar S."/>
            <person name="Javed M."/>
            <person name="Chouhan V."/>
            <person name="Charishma K."/>
            <person name="Patel A."/>
            <person name="Kumar M."/>
            <person name="Sahu K.P."/>
            <person name="Kumar A."/>
        </authorList>
    </citation>
    <scope>NUCLEOTIDE SEQUENCE [LARGE SCALE GENOMIC DNA]</scope>
    <source>
        <strain evidence="1 2">OsEnb-ALM-A6</strain>
    </source>
</reference>
<dbReference type="Proteomes" id="UP001463665">
    <property type="component" value="Chromosome"/>
</dbReference>
<gene>
    <name evidence="1" type="ORF">AAFP95_02915</name>
</gene>
<dbReference type="EMBL" id="CP154834">
    <property type="protein sequence ID" value="XAO74981.1"/>
    <property type="molecule type" value="Genomic_DNA"/>
</dbReference>
<evidence type="ECO:0000313" key="1">
    <source>
        <dbReference type="EMBL" id="XAO74981.1"/>
    </source>
</evidence>
<dbReference type="AlphaFoldDB" id="A0AAU6WRE0"/>
<dbReference type="RefSeq" id="WP_345766884.1">
    <property type="nucleotide sequence ID" value="NZ_CP154834.1"/>
</dbReference>
<keyword evidence="2" id="KW-1185">Reference proteome</keyword>
<sequence length="125" mass="14703">MRRKHQQKVTGIVVNEKLNVERAKLRKFRALLHNIEINGWQDQTWGRADHLIHAVEGYINFVHMVNPSKASAFKEKLKTIITRHGVPFVEVNEIIPEVLEPAENTETERKIIVIKEEKADWWNIF</sequence>
<evidence type="ECO:0000313" key="2">
    <source>
        <dbReference type="Proteomes" id="UP001463665"/>
    </source>
</evidence>
<proteinExistence type="predicted"/>
<name>A0AAU6WRE0_9FLAO</name>